<evidence type="ECO:0000313" key="2">
    <source>
        <dbReference type="Proteomes" id="UP001190700"/>
    </source>
</evidence>
<proteinExistence type="predicted"/>
<evidence type="ECO:0000313" key="1">
    <source>
        <dbReference type="EMBL" id="KAK3273225.1"/>
    </source>
</evidence>
<gene>
    <name evidence="1" type="ORF">CYMTET_18533</name>
</gene>
<keyword evidence="2" id="KW-1185">Reference proteome</keyword>
<protein>
    <submittedName>
        <fullName evidence="1">Uncharacterized protein</fullName>
    </submittedName>
</protein>
<name>A0AAE0G8C1_9CHLO</name>
<dbReference type="Proteomes" id="UP001190700">
    <property type="component" value="Unassembled WGS sequence"/>
</dbReference>
<accession>A0AAE0G8C1</accession>
<dbReference type="EMBL" id="LGRX02008597">
    <property type="protein sequence ID" value="KAK3273225.1"/>
    <property type="molecule type" value="Genomic_DNA"/>
</dbReference>
<reference evidence="1 2" key="1">
    <citation type="journal article" date="2015" name="Genome Biol. Evol.">
        <title>Comparative Genomics of a Bacterivorous Green Alga Reveals Evolutionary Causalities and Consequences of Phago-Mixotrophic Mode of Nutrition.</title>
        <authorList>
            <person name="Burns J.A."/>
            <person name="Paasch A."/>
            <person name="Narechania A."/>
            <person name="Kim E."/>
        </authorList>
    </citation>
    <scope>NUCLEOTIDE SEQUENCE [LARGE SCALE GENOMIC DNA]</scope>
    <source>
        <strain evidence="1 2">PLY_AMNH</strain>
    </source>
</reference>
<organism evidence="1 2">
    <name type="scientific">Cymbomonas tetramitiformis</name>
    <dbReference type="NCBI Taxonomy" id="36881"/>
    <lineage>
        <taxon>Eukaryota</taxon>
        <taxon>Viridiplantae</taxon>
        <taxon>Chlorophyta</taxon>
        <taxon>Pyramimonadophyceae</taxon>
        <taxon>Pyramimonadales</taxon>
        <taxon>Pyramimonadaceae</taxon>
        <taxon>Cymbomonas</taxon>
    </lineage>
</organism>
<sequence>MWNSLNDLKILGKPLANPTKAQVNELAHYIKVKHLTDLTIVDPLLAKSSDLVEDFVQTLNLKEKERKGKHQFKAECFKVKGTVRKGKMKKTAYFNPLLEEHADRYKRKGVGYIFAAPPLTVSNFLFPCCIDRASEVCAMFAPKTKGGGLPTAPQAIGWILDAVG</sequence>
<dbReference type="AlphaFoldDB" id="A0AAE0G8C1"/>
<comment type="caution">
    <text evidence="1">The sequence shown here is derived from an EMBL/GenBank/DDBJ whole genome shotgun (WGS) entry which is preliminary data.</text>
</comment>